<dbReference type="HOGENOM" id="CLU_2132226_0_0_11"/>
<dbReference type="STRING" id="591159.SSQG_00277"/>
<sequence length="113" mass="11849">MPPVGITLMCVTGSRVVMQQTAVVLAGAVGAEQPEDLTRVGREAEVLRRVGDADAGPGHGQAEQLHLGAAQPGAWPLPAQAPPDQPLDPDQHAGQLFGERLRLHTPRSALGQR</sequence>
<dbReference type="AlphaFoldDB" id="D9X606"/>
<organism evidence="2 3">
    <name type="scientific">Streptomyces viridochromogenes (strain DSM 40736 / JCM 4977 / BCRC 1201 / Tue 494)</name>
    <dbReference type="NCBI Taxonomy" id="591159"/>
    <lineage>
        <taxon>Bacteria</taxon>
        <taxon>Bacillati</taxon>
        <taxon>Actinomycetota</taxon>
        <taxon>Actinomycetes</taxon>
        <taxon>Kitasatosporales</taxon>
        <taxon>Streptomycetaceae</taxon>
        <taxon>Streptomyces</taxon>
    </lineage>
</organism>
<gene>
    <name evidence="2" type="ORF">SSQG_00277</name>
</gene>
<dbReference type="EMBL" id="GG657757">
    <property type="protein sequence ID" value="EFL29758.1"/>
    <property type="molecule type" value="Genomic_DNA"/>
</dbReference>
<protein>
    <submittedName>
        <fullName evidence="2">Predicted protein</fullName>
    </submittedName>
</protein>
<accession>D9X606</accession>
<reference evidence="3" key="1">
    <citation type="submission" date="2009-02" db="EMBL/GenBank/DDBJ databases">
        <title>Annotation of Streptomyces viridochromogenes strain DSM 40736.</title>
        <authorList>
            <consortium name="The Broad Institute Genome Sequencing Platform"/>
            <consortium name="Broad Institute Microbial Sequencing Center"/>
            <person name="Fischbach M."/>
            <person name="Godfrey P."/>
            <person name="Ward D."/>
            <person name="Young S."/>
            <person name="Zeng Q."/>
            <person name="Koehrsen M."/>
            <person name="Alvarado L."/>
            <person name="Berlin A.M."/>
            <person name="Bochicchio J."/>
            <person name="Borenstein D."/>
            <person name="Chapman S.B."/>
            <person name="Chen Z."/>
            <person name="Engels R."/>
            <person name="Freedman E."/>
            <person name="Gellesch M."/>
            <person name="Goldberg J."/>
            <person name="Griggs A."/>
            <person name="Gujja S."/>
            <person name="Heilman E.R."/>
            <person name="Heiman D.I."/>
            <person name="Hepburn T.A."/>
            <person name="Howarth C."/>
            <person name="Jen D."/>
            <person name="Larson L."/>
            <person name="Lewis B."/>
            <person name="Mehta T."/>
            <person name="Park D."/>
            <person name="Pearson M."/>
            <person name="Richards J."/>
            <person name="Roberts A."/>
            <person name="Saif S."/>
            <person name="Shea T.D."/>
            <person name="Shenoy N."/>
            <person name="Sisk P."/>
            <person name="Stolte C."/>
            <person name="Sykes S.N."/>
            <person name="Thomson T."/>
            <person name="Walk T."/>
            <person name="White J."/>
            <person name="Yandava C."/>
            <person name="Straight P."/>
            <person name="Clardy J."/>
            <person name="Hung D."/>
            <person name="Kolter R."/>
            <person name="Mekalanos J."/>
            <person name="Walker S."/>
            <person name="Walsh C.T."/>
            <person name="Wieland-Brown L.C."/>
            <person name="Haas B."/>
            <person name="Nusbaum C."/>
            <person name="Birren B."/>
        </authorList>
    </citation>
    <scope>NUCLEOTIDE SEQUENCE [LARGE SCALE GENOMIC DNA]</scope>
    <source>
        <strain evidence="3">DSM 40736 / JCM 4977 / BCRC 1201 / Tue 494</strain>
    </source>
</reference>
<name>D9X606_STRVT</name>
<feature type="region of interest" description="Disordered" evidence="1">
    <location>
        <begin position="50"/>
        <end position="113"/>
    </location>
</feature>
<proteinExistence type="predicted"/>
<keyword evidence="3" id="KW-1185">Reference proteome</keyword>
<evidence type="ECO:0000313" key="2">
    <source>
        <dbReference type="EMBL" id="EFL29758.1"/>
    </source>
</evidence>
<evidence type="ECO:0000313" key="3">
    <source>
        <dbReference type="Proteomes" id="UP000004184"/>
    </source>
</evidence>
<evidence type="ECO:0000256" key="1">
    <source>
        <dbReference type="SAM" id="MobiDB-lite"/>
    </source>
</evidence>
<dbReference type="Proteomes" id="UP000004184">
    <property type="component" value="Unassembled WGS sequence"/>
</dbReference>